<sequence>MKKKELLKVVLCGGVRKEDEKKVGVVSVVLITYDRDLAQEKMQELIVKHPENCYMVYTVPEDMDLTILAQYPSMAITKEDLE</sequence>
<dbReference type="KEGG" id="faa:HMPREF0389_00354"/>
<reference evidence="2" key="1">
    <citation type="submission" date="2010-12" db="EMBL/GenBank/DDBJ databases">
        <title>The genome sequence of Filifactor alocis strain ATCC 35896.</title>
        <authorList>
            <consortium name="The Broad Institute Genome Sequencing Platform"/>
            <person name="Ward D."/>
            <person name="Earl A."/>
            <person name="Feldgarden M."/>
            <person name="Young S.K."/>
            <person name="Gargeya S."/>
            <person name="Zeng Q."/>
            <person name="Alvarado L."/>
            <person name="Berlin A."/>
            <person name="Bochicchio J."/>
            <person name="Chapman S.B."/>
            <person name="Chen Z."/>
            <person name="Freedman E."/>
            <person name="Gellesch M."/>
            <person name="Goldberg J."/>
            <person name="Griggs A."/>
            <person name="Gujja S."/>
            <person name="Heilman E."/>
            <person name="Heiman D."/>
            <person name="Howarth C."/>
            <person name="Mehta T."/>
            <person name="Neiman D."/>
            <person name="Pearson M."/>
            <person name="Roberts A."/>
            <person name="Saif S."/>
            <person name="Shea T."/>
            <person name="Shenoy N."/>
            <person name="Sisk P."/>
            <person name="Stolte C."/>
            <person name="Sykes S."/>
            <person name="White J."/>
            <person name="Yandava C."/>
            <person name="Izard J."/>
            <person name="Blanton J.M."/>
            <person name="Baranova O.V."/>
            <person name="Tanner A.C."/>
            <person name="Dewhirst F.E."/>
            <person name="Haas B."/>
            <person name="Nusbaum C."/>
            <person name="Birren B."/>
        </authorList>
    </citation>
    <scope>NUCLEOTIDE SEQUENCE [LARGE SCALE GENOMIC DNA]</scope>
    <source>
        <strain evidence="2">ATCC 35896 / D40 B5</strain>
    </source>
</reference>
<name>D6GRZ8_FILAD</name>
<gene>
    <name evidence="1" type="ordered locus">HMPREF0389_00354</name>
</gene>
<dbReference type="eggNOG" id="ENOG5032VAR">
    <property type="taxonomic scope" value="Bacteria"/>
</dbReference>
<protein>
    <submittedName>
        <fullName evidence="1">Uncharacterized protein</fullName>
    </submittedName>
</protein>
<dbReference type="EMBL" id="CP002390">
    <property type="protein sequence ID" value="EFE28439.1"/>
    <property type="molecule type" value="Genomic_DNA"/>
</dbReference>
<evidence type="ECO:0000313" key="1">
    <source>
        <dbReference type="EMBL" id="EFE28439.1"/>
    </source>
</evidence>
<organism evidence="1 2">
    <name type="scientific">Filifactor alocis (strain ATCC 35896 / CCUG 47790 / D40 B5)</name>
    <name type="common">Fusobacterium alocis</name>
    <dbReference type="NCBI Taxonomy" id="546269"/>
    <lineage>
        <taxon>Bacteria</taxon>
        <taxon>Bacillati</taxon>
        <taxon>Bacillota</taxon>
        <taxon>Clostridia</taxon>
        <taxon>Peptostreptococcales</taxon>
        <taxon>Filifactoraceae</taxon>
        <taxon>Filifactor</taxon>
    </lineage>
</organism>
<keyword evidence="2" id="KW-1185">Reference proteome</keyword>
<accession>D6GRZ8</accession>
<proteinExistence type="predicted"/>
<dbReference type="STRING" id="546269.HMPREF0389_00354"/>
<dbReference type="Proteomes" id="UP000007468">
    <property type="component" value="Chromosome"/>
</dbReference>
<dbReference type="RefSeq" id="WP_014261953.1">
    <property type="nucleotide sequence ID" value="NC_016630.1"/>
</dbReference>
<dbReference type="AlphaFoldDB" id="D6GRZ8"/>
<evidence type="ECO:0000313" key="2">
    <source>
        <dbReference type="Proteomes" id="UP000007468"/>
    </source>
</evidence>